<gene>
    <name evidence="2" type="ORF">M878_28955</name>
</gene>
<keyword evidence="3" id="KW-1185">Reference proteome</keyword>
<organism evidence="2 3">
    <name type="scientific">Streptomyces roseochromogenus subsp. oscitans DS 12.976</name>
    <dbReference type="NCBI Taxonomy" id="1352936"/>
    <lineage>
        <taxon>Bacteria</taxon>
        <taxon>Bacillati</taxon>
        <taxon>Actinomycetota</taxon>
        <taxon>Actinomycetes</taxon>
        <taxon>Kitasatosporales</taxon>
        <taxon>Streptomycetaceae</taxon>
        <taxon>Streptomyces</taxon>
    </lineage>
</organism>
<dbReference type="HOGENOM" id="CLU_3104514_0_0_11"/>
<feature type="region of interest" description="Disordered" evidence="1">
    <location>
        <begin position="1"/>
        <end position="24"/>
    </location>
</feature>
<sequence length="51" mass="5541">MLAFSMNRVRRGAEHPQEAFKDPLVPDGGLRVVAVQVGIQLAIGEPVTDRV</sequence>
<evidence type="ECO:0000256" key="1">
    <source>
        <dbReference type="SAM" id="MobiDB-lite"/>
    </source>
</evidence>
<dbReference type="EMBL" id="AWQX01000249">
    <property type="protein sequence ID" value="EST25378.1"/>
    <property type="molecule type" value="Genomic_DNA"/>
</dbReference>
<dbReference type="Proteomes" id="UP000017984">
    <property type="component" value="Chromosome"/>
</dbReference>
<evidence type="ECO:0000313" key="3">
    <source>
        <dbReference type="Proteomes" id="UP000017984"/>
    </source>
</evidence>
<reference evidence="2 3" key="1">
    <citation type="journal article" date="2014" name="Genome Announc.">
        <title>Draft Genome Sequence of Streptomyces roseochromogenes subsp. oscitans DS 12.976, Producer of the Aminocoumarin Antibiotic Clorobiocin.</title>
        <authorList>
            <person name="Ruckert C."/>
            <person name="Kalinowski J."/>
            <person name="Heide L."/>
            <person name="Apel A.K."/>
        </authorList>
    </citation>
    <scope>NUCLEOTIDE SEQUENCE [LARGE SCALE GENOMIC DNA]</scope>
    <source>
        <strain evidence="2 3">DS 12.976</strain>
    </source>
</reference>
<evidence type="ECO:0000313" key="2">
    <source>
        <dbReference type="EMBL" id="EST25378.1"/>
    </source>
</evidence>
<proteinExistence type="predicted"/>
<protein>
    <submittedName>
        <fullName evidence="2">Uncharacterized protein</fullName>
    </submittedName>
</protein>
<dbReference type="STRING" id="1352936.M878_28955"/>
<accession>V6K003</accession>
<feature type="compositionally biased region" description="Basic and acidic residues" evidence="1">
    <location>
        <begin position="11"/>
        <end position="21"/>
    </location>
</feature>
<name>V6K003_STRRC</name>
<dbReference type="AlphaFoldDB" id="V6K003"/>
<comment type="caution">
    <text evidence="2">The sequence shown here is derived from an EMBL/GenBank/DDBJ whole genome shotgun (WGS) entry which is preliminary data.</text>
</comment>